<protein>
    <submittedName>
        <fullName evidence="1">Uncharacterized protein</fullName>
    </submittedName>
</protein>
<organism evidence="1 2">
    <name type="scientific">Naganishia vaughanmartiniae</name>
    <dbReference type="NCBI Taxonomy" id="1424756"/>
    <lineage>
        <taxon>Eukaryota</taxon>
        <taxon>Fungi</taxon>
        <taxon>Dikarya</taxon>
        <taxon>Basidiomycota</taxon>
        <taxon>Agaricomycotina</taxon>
        <taxon>Tremellomycetes</taxon>
        <taxon>Filobasidiales</taxon>
        <taxon>Filobasidiaceae</taxon>
        <taxon>Naganishia</taxon>
    </lineage>
</organism>
<proteinExistence type="predicted"/>
<keyword evidence="2" id="KW-1185">Reference proteome</keyword>
<gene>
    <name evidence="1" type="ORF">QFC22_001604</name>
</gene>
<reference evidence="1" key="1">
    <citation type="submission" date="2023-04" db="EMBL/GenBank/DDBJ databases">
        <title>Draft Genome sequencing of Naganishia species isolated from polar environments using Oxford Nanopore Technology.</title>
        <authorList>
            <person name="Leo P."/>
            <person name="Venkateswaran K."/>
        </authorList>
    </citation>
    <scope>NUCLEOTIDE SEQUENCE</scope>
    <source>
        <strain evidence="1">MNA-CCFEE 5425</strain>
    </source>
</reference>
<comment type="caution">
    <text evidence="1">The sequence shown here is derived from an EMBL/GenBank/DDBJ whole genome shotgun (WGS) entry which is preliminary data.</text>
</comment>
<evidence type="ECO:0000313" key="2">
    <source>
        <dbReference type="Proteomes" id="UP001243375"/>
    </source>
</evidence>
<dbReference type="Proteomes" id="UP001243375">
    <property type="component" value="Unassembled WGS sequence"/>
</dbReference>
<name>A0ACC2XJD5_9TREE</name>
<accession>A0ACC2XJD5</accession>
<sequence length="81" mass="8888">MVGGLPFGIYLCFKRDMGLIGLWLGLTLALFYAGLSSVWIILRVDWPHAVDKARDRLGLPPLEEGKAPDDVPSYGTMMGAH</sequence>
<dbReference type="EMBL" id="JASBWU010000003">
    <property type="protein sequence ID" value="KAJ9123402.1"/>
    <property type="molecule type" value="Genomic_DNA"/>
</dbReference>
<evidence type="ECO:0000313" key="1">
    <source>
        <dbReference type="EMBL" id="KAJ9123402.1"/>
    </source>
</evidence>